<proteinExistence type="inferred from homology"/>
<dbReference type="GO" id="GO:0005634">
    <property type="term" value="C:nucleus"/>
    <property type="evidence" value="ECO:0007669"/>
    <property type="project" value="UniProtKB-SubCell"/>
</dbReference>
<evidence type="ECO:0000256" key="4">
    <source>
        <dbReference type="ARBA" id="ARBA00022737"/>
    </source>
</evidence>
<dbReference type="EMBL" id="JAPDMQ010000016">
    <property type="protein sequence ID" value="KAK0540278.1"/>
    <property type="molecule type" value="Genomic_DNA"/>
</dbReference>
<keyword evidence="6" id="KW-0862">Zinc</keyword>
<dbReference type="SMART" id="SM00393">
    <property type="entry name" value="R3H"/>
    <property type="match status" value="1"/>
</dbReference>
<feature type="region of interest" description="Disordered" evidence="10">
    <location>
        <begin position="1041"/>
        <end position="1105"/>
    </location>
</feature>
<feature type="region of interest" description="Disordered" evidence="10">
    <location>
        <begin position="1"/>
        <end position="202"/>
    </location>
</feature>
<evidence type="ECO:0000256" key="8">
    <source>
        <dbReference type="ARBA" id="ARBA00023163"/>
    </source>
</evidence>
<comment type="similarity">
    <text evidence="2">Belongs to the NFX1 family.</text>
</comment>
<dbReference type="PANTHER" id="PTHR12360:SF12">
    <property type="entry name" value="TRANSCRIPTIONAL REPRESSOR NF-X1"/>
    <property type="match status" value="1"/>
</dbReference>
<dbReference type="GO" id="GO:0000977">
    <property type="term" value="F:RNA polymerase II transcription regulatory region sequence-specific DNA binding"/>
    <property type="evidence" value="ECO:0007669"/>
    <property type="project" value="TreeGrafter"/>
</dbReference>
<dbReference type="SMART" id="SM00438">
    <property type="entry name" value="ZnF_NFX"/>
    <property type="match status" value="9"/>
</dbReference>
<feature type="compositionally biased region" description="Low complexity" evidence="10">
    <location>
        <begin position="82"/>
        <end position="93"/>
    </location>
</feature>
<evidence type="ECO:0000256" key="2">
    <source>
        <dbReference type="ARBA" id="ARBA00007269"/>
    </source>
</evidence>
<feature type="compositionally biased region" description="Low complexity" evidence="10">
    <location>
        <begin position="177"/>
        <end position="187"/>
    </location>
</feature>
<evidence type="ECO:0000256" key="1">
    <source>
        <dbReference type="ARBA" id="ARBA00004123"/>
    </source>
</evidence>
<gene>
    <name evidence="12" type="primary">FAP1</name>
    <name evidence="12" type="ORF">OC842_000573</name>
</gene>
<keyword evidence="7" id="KW-0805">Transcription regulation</keyword>
<dbReference type="GO" id="GO:0008270">
    <property type="term" value="F:zinc ion binding"/>
    <property type="evidence" value="ECO:0007669"/>
    <property type="project" value="UniProtKB-KW"/>
</dbReference>
<keyword evidence="4" id="KW-0677">Repeat</keyword>
<dbReference type="InterPro" id="IPR000967">
    <property type="entry name" value="Znf_NFX1"/>
</dbReference>
<evidence type="ECO:0000259" key="11">
    <source>
        <dbReference type="PROSITE" id="PS51061"/>
    </source>
</evidence>
<accession>A0AAN6GJ51</accession>
<evidence type="ECO:0000256" key="6">
    <source>
        <dbReference type="ARBA" id="ARBA00022833"/>
    </source>
</evidence>
<keyword evidence="9" id="KW-0539">Nucleus</keyword>
<organism evidence="12 13">
    <name type="scientific">Tilletia horrida</name>
    <dbReference type="NCBI Taxonomy" id="155126"/>
    <lineage>
        <taxon>Eukaryota</taxon>
        <taxon>Fungi</taxon>
        <taxon>Dikarya</taxon>
        <taxon>Basidiomycota</taxon>
        <taxon>Ustilaginomycotina</taxon>
        <taxon>Exobasidiomycetes</taxon>
        <taxon>Tilletiales</taxon>
        <taxon>Tilletiaceae</taxon>
        <taxon>Tilletia</taxon>
    </lineage>
</organism>
<dbReference type="AlphaFoldDB" id="A0AAN6GJ51"/>
<feature type="compositionally biased region" description="Basic and acidic residues" evidence="10">
    <location>
        <begin position="33"/>
        <end position="42"/>
    </location>
</feature>
<dbReference type="SUPFAM" id="SSF82708">
    <property type="entry name" value="R3H domain"/>
    <property type="match status" value="1"/>
</dbReference>
<evidence type="ECO:0000256" key="9">
    <source>
        <dbReference type="ARBA" id="ARBA00023242"/>
    </source>
</evidence>
<dbReference type="InterPro" id="IPR034078">
    <property type="entry name" value="NFX1_fam"/>
</dbReference>
<dbReference type="CDD" id="cd16492">
    <property type="entry name" value="RING-CH-C4HC3_NFX1-like"/>
    <property type="match status" value="1"/>
</dbReference>
<reference evidence="12" key="1">
    <citation type="journal article" date="2023" name="PhytoFront">
        <title>Draft Genome Resources of Seven Strains of Tilletia horrida, Causal Agent of Kernel Smut of Rice.</title>
        <authorList>
            <person name="Khanal S."/>
            <person name="Antony Babu S."/>
            <person name="Zhou X.G."/>
        </authorList>
    </citation>
    <scope>NUCLEOTIDE SEQUENCE</scope>
    <source>
        <strain evidence="12">TX3</strain>
    </source>
</reference>
<dbReference type="GO" id="GO:0000122">
    <property type="term" value="P:negative regulation of transcription by RNA polymerase II"/>
    <property type="evidence" value="ECO:0007669"/>
    <property type="project" value="TreeGrafter"/>
</dbReference>
<keyword evidence="13" id="KW-1185">Reference proteome</keyword>
<keyword evidence="3" id="KW-0479">Metal-binding</keyword>
<evidence type="ECO:0000256" key="5">
    <source>
        <dbReference type="ARBA" id="ARBA00022771"/>
    </source>
</evidence>
<dbReference type="GO" id="GO:0000981">
    <property type="term" value="F:DNA-binding transcription factor activity, RNA polymerase II-specific"/>
    <property type="evidence" value="ECO:0007669"/>
    <property type="project" value="TreeGrafter"/>
</dbReference>
<feature type="compositionally biased region" description="Low complexity" evidence="10">
    <location>
        <begin position="1047"/>
        <end position="1080"/>
    </location>
</feature>
<evidence type="ECO:0000256" key="10">
    <source>
        <dbReference type="SAM" id="MobiDB-lite"/>
    </source>
</evidence>
<dbReference type="PANTHER" id="PTHR12360">
    <property type="entry name" value="NUCLEAR TRANSCRIPTION FACTOR, X-BOX BINDING 1 NFX1"/>
    <property type="match status" value="1"/>
</dbReference>
<dbReference type="Proteomes" id="UP001176521">
    <property type="component" value="Unassembled WGS sequence"/>
</dbReference>
<comment type="caution">
    <text evidence="12">The sequence shown here is derived from an EMBL/GenBank/DDBJ whole genome shotgun (WGS) entry which is preliminary data.</text>
</comment>
<dbReference type="PROSITE" id="PS51061">
    <property type="entry name" value="R3H"/>
    <property type="match status" value="1"/>
</dbReference>
<keyword evidence="5" id="KW-0863">Zinc-finger</keyword>
<evidence type="ECO:0000256" key="3">
    <source>
        <dbReference type="ARBA" id="ARBA00022723"/>
    </source>
</evidence>
<protein>
    <submittedName>
        <fullName evidence="12">FKBP12-associated protein</fullName>
    </submittedName>
</protein>
<dbReference type="InterPro" id="IPR001374">
    <property type="entry name" value="R3H_dom"/>
</dbReference>
<name>A0AAN6GJ51_9BASI</name>
<dbReference type="InterPro" id="IPR036867">
    <property type="entry name" value="R3H_dom_sf"/>
</dbReference>
<dbReference type="Gene3D" id="3.30.1370.50">
    <property type="entry name" value="R3H-like domain"/>
    <property type="match status" value="1"/>
</dbReference>
<evidence type="ECO:0000313" key="13">
    <source>
        <dbReference type="Proteomes" id="UP001176521"/>
    </source>
</evidence>
<evidence type="ECO:0000313" key="12">
    <source>
        <dbReference type="EMBL" id="KAK0540278.1"/>
    </source>
</evidence>
<dbReference type="CDD" id="cd06008">
    <property type="entry name" value="NF-X1-zinc-finger"/>
    <property type="match status" value="4"/>
</dbReference>
<dbReference type="Pfam" id="PF01424">
    <property type="entry name" value="R3H"/>
    <property type="match status" value="1"/>
</dbReference>
<evidence type="ECO:0000256" key="7">
    <source>
        <dbReference type="ARBA" id="ARBA00023015"/>
    </source>
</evidence>
<feature type="domain" description="R3H" evidence="11">
    <location>
        <begin position="894"/>
        <end position="956"/>
    </location>
</feature>
<sequence>MTSVDSRPTPPSHELGGSGHGIATSSRTADGAADQRVHREDTSAGAGRRRRNRGRGAGAAAANGASAGGAAEGSSGEHDGRANNAQRSQNQRGRGQGQGSGAGRSARGGKAPNGGRQPASDAAPAAGGRQRGGRPKGKDAAAINPGSSGIGADAQGAEADSAQHISSRKRNFGGKITTESTSASATSHDVKGKGIASSSTSVPPQIREYADLRSRLIAELGSGQYECSICYNTLTTRQPCWSCDQCYTVLHLSCAKKWASTSVDQANAQLAMQEDPEMRARRGTWRCPGCQFAREDVPQAYWCWCGRVKDPQPRGGLNPHSCGQRCAKGSCPHGGCAEPCHPGPCAPCAVTVSKRCHCSKHVLPMRCSQIHGAANQQKPGIASIASDAPSALKLEKGISCNEPCGRLLNCDTHSCQDACHPGQCTPCAEQIKAKCYCGLEEKDLVCGSEGTAQRCFQEDGAREWVGLWACDTVQQKPYDCGRHFYDQPCSSGSHTTDRPPCPRSPARVHTCPCGKQQLTERTSCEDEIPTCGNKCEKLQPCGHLDASTRCHHGPCPPCAVPVTTPCRCGESKETRQCHEHQREQSEGGQEILCSTLCKALRNCGKHVCNRRCCPLSFQAKAKGKKRPSPQELAAQDPAGFHECNVPCGKPLPCGSHACPMTCHRGPCQRCLQASFEELICFCGRTVLEPPVACGTVIRCNFPCTRPPPACGHPKVQHNCHEEEACPPCVFLTERLCHCGKSVVQAVPCSRSTERIRCGVTCGSLMPCGYHRCEGHCHRAPGDCGACHQTCAKPRKLCGHPCTKPCHAPAACPDSEPCESIITIACPCGHLQQKSKCGASTSNPAGRERALKCNDTCAIAQRNMKLADALGINYGEKSAPATYDVETIKFYASHRAFGDEVERAFNEFINSSRNGMILPPAKTEHRKFIHELAAVYKLASESVDAEPKRSVSIRRLQGSRIPSPLLSETWANAVALHGSVASAAAATIGSTTASGSAGGGGAATPTNAGPGTKKLGGWAAIASGAVNGQFSRSAAAAAPKSVWDSGARRAGTAPTSAGGSSTSGRIVLTTSASSAASSARPSPRPDALAGVFPTLREATPDDWETD</sequence>
<keyword evidence="8" id="KW-0804">Transcription</keyword>
<comment type="subcellular location">
    <subcellularLocation>
        <location evidence="1">Nucleus</location>
    </subcellularLocation>
</comment>